<keyword evidence="2" id="KW-1185">Reference proteome</keyword>
<name>A0A2I1GYD5_9GLOM</name>
<evidence type="ECO:0000313" key="2">
    <source>
        <dbReference type="Proteomes" id="UP000234323"/>
    </source>
</evidence>
<gene>
    <name evidence="1" type="ORF">RhiirA4_468797</name>
</gene>
<dbReference type="Proteomes" id="UP000234323">
    <property type="component" value="Unassembled WGS sequence"/>
</dbReference>
<dbReference type="InterPro" id="IPR032675">
    <property type="entry name" value="LRR_dom_sf"/>
</dbReference>
<evidence type="ECO:0000313" key="1">
    <source>
        <dbReference type="EMBL" id="PKY51640.1"/>
    </source>
</evidence>
<protein>
    <submittedName>
        <fullName evidence="1">Uncharacterized protein</fullName>
    </submittedName>
</protein>
<proteinExistence type="predicted"/>
<sequence>MRKKLIRKYMKKEIFLKQEIYKLFVYQCKNIEELSWNDSHPLLLFPGASRCFPRLHSLVIMADFVNSDALYEMAKICKSLFIICEYSKENYGLNSLINAQRNLKVVLIYDNRKFDCKELIKALEKNGDTVSIIIPSIITSLINLKIDLNNVYDKDKEIIRQKIAISEFPDLQILNLKEISCFKELAKANNVGMLIETIAKHCPKIEELTTYLEPKDNIHVNHYYSIVEIYLPLLNSLDSSLNMNGDGGKWKYSTKAFERIFESYRNRTLNFFGIVDFNKSNNITVAQRALVCQYIYEGVIMDSNCGIGIYSE</sequence>
<dbReference type="Gene3D" id="3.80.10.10">
    <property type="entry name" value="Ribonuclease Inhibitor"/>
    <property type="match status" value="1"/>
</dbReference>
<reference evidence="1 2" key="1">
    <citation type="submission" date="2015-10" db="EMBL/GenBank/DDBJ databases">
        <title>Genome analyses suggest a sexual origin of heterokaryosis in a supposedly ancient asexual fungus.</title>
        <authorList>
            <person name="Ropars J."/>
            <person name="Sedzielewska K."/>
            <person name="Noel J."/>
            <person name="Charron P."/>
            <person name="Farinelli L."/>
            <person name="Marton T."/>
            <person name="Kruger M."/>
            <person name="Pelin A."/>
            <person name="Brachmann A."/>
            <person name="Corradi N."/>
        </authorList>
    </citation>
    <scope>NUCLEOTIDE SEQUENCE [LARGE SCALE GENOMIC DNA]</scope>
    <source>
        <strain evidence="1 2">A4</strain>
    </source>
</reference>
<organism evidence="1 2">
    <name type="scientific">Rhizophagus irregularis</name>
    <dbReference type="NCBI Taxonomy" id="588596"/>
    <lineage>
        <taxon>Eukaryota</taxon>
        <taxon>Fungi</taxon>
        <taxon>Fungi incertae sedis</taxon>
        <taxon>Mucoromycota</taxon>
        <taxon>Glomeromycotina</taxon>
        <taxon>Glomeromycetes</taxon>
        <taxon>Glomerales</taxon>
        <taxon>Glomeraceae</taxon>
        <taxon>Rhizophagus</taxon>
    </lineage>
</organism>
<dbReference type="AlphaFoldDB" id="A0A2I1GYD5"/>
<dbReference type="VEuPathDB" id="FungiDB:RhiirA1_464674"/>
<dbReference type="VEuPathDB" id="FungiDB:RhiirFUN_025997"/>
<comment type="caution">
    <text evidence="1">The sequence shown here is derived from an EMBL/GenBank/DDBJ whole genome shotgun (WGS) entry which is preliminary data.</text>
</comment>
<dbReference type="EMBL" id="LLXI01001056">
    <property type="protein sequence ID" value="PKY51640.1"/>
    <property type="molecule type" value="Genomic_DNA"/>
</dbReference>
<accession>A0A2I1GYD5</accession>